<dbReference type="GO" id="GO:0016887">
    <property type="term" value="F:ATP hydrolysis activity"/>
    <property type="evidence" value="ECO:0007669"/>
    <property type="project" value="InterPro"/>
</dbReference>
<keyword evidence="1" id="KW-0677">Repeat</keyword>
<dbReference type="FunFam" id="3.40.50.300:FF:000011">
    <property type="entry name" value="Putative ABC transporter ATP-binding component"/>
    <property type="match status" value="1"/>
</dbReference>
<organism evidence="5 6">
    <name type="scientific">Pseudoglutamicibacter albus DNF00011</name>
    <dbReference type="NCBI Taxonomy" id="1401063"/>
    <lineage>
        <taxon>Bacteria</taxon>
        <taxon>Bacillati</taxon>
        <taxon>Actinomycetota</taxon>
        <taxon>Actinomycetes</taxon>
        <taxon>Micrococcales</taxon>
        <taxon>Micrococcaceae</taxon>
        <taxon>Pseudoglutamicibacter</taxon>
    </lineage>
</organism>
<dbReference type="AlphaFoldDB" id="A0A095YFI0"/>
<evidence type="ECO:0000256" key="3">
    <source>
        <dbReference type="ARBA" id="ARBA00022840"/>
    </source>
</evidence>
<dbReference type="Gene3D" id="3.40.50.300">
    <property type="entry name" value="P-loop containing nucleotide triphosphate hydrolases"/>
    <property type="match status" value="3"/>
</dbReference>
<dbReference type="InterPro" id="IPR003439">
    <property type="entry name" value="ABC_transporter-like_ATP-bd"/>
</dbReference>
<dbReference type="EMBL" id="JRNH01000011">
    <property type="protein sequence ID" value="KGF20856.1"/>
    <property type="molecule type" value="Genomic_DNA"/>
</dbReference>
<dbReference type="InterPro" id="IPR003593">
    <property type="entry name" value="AAA+_ATPase"/>
</dbReference>
<dbReference type="InterPro" id="IPR050611">
    <property type="entry name" value="ABCF"/>
</dbReference>
<dbReference type="PROSITE" id="PS50893">
    <property type="entry name" value="ABC_TRANSPORTER_2"/>
    <property type="match status" value="1"/>
</dbReference>
<gene>
    <name evidence="5" type="ORF">HMPREF2128_03925</name>
</gene>
<dbReference type="PANTHER" id="PTHR19211:SF14">
    <property type="entry name" value="ATP-BINDING CASSETTE SUB-FAMILY F MEMBER 1"/>
    <property type="match status" value="1"/>
</dbReference>
<evidence type="ECO:0000256" key="1">
    <source>
        <dbReference type="ARBA" id="ARBA00022737"/>
    </source>
</evidence>
<sequence>MPSIKLDHISFAYGSHQVLDEVSLNVGDGERAFLVGPNGCGKTTLLNVASGLLKPDSGRITSRVVGAPIPEPERFNGTVAEYFATALAPLHELSRRFEETTASLATGDTGTEREYDQLLAAMTAHDVWSLEARLDETLEGLGLGVLSGSSERLLTSLSPGQCARLHLAALLTLQPDVLILDEPTNHLDREAIDFLTAMVTKWPGPVLVSSHDRLFIENVATVIYDMDITVWQELARAEGHELTGGLFRNAGNYSQYLAAKEKARQSHRQIHAEQQADKRHIREHRNESMKIARGGVRLKTATGKEKKFFADRAAATSVKRTRNDDVKLERLEEREVRKPRDYQLELSIPTPEPYEGLALSIRHAAVEHRLAPCDLDLAAGEHLLVTGDNGAGKSTLLQWIATAQPPQGVISSGIITREEPVTMVPQRLPMENDPGFTVGIWHNGVGQLGKGVIHPAMWSTPIPELSDGNQRRAQIAVAISAHPSTLIVDEPTNYLDLDTIESLERALRDWPGTLIIASHDRWLIEHWQGRHLHLQSCR</sequence>
<reference evidence="5 6" key="1">
    <citation type="submission" date="2014-07" db="EMBL/GenBank/DDBJ databases">
        <authorList>
            <person name="McCorrison J."/>
            <person name="Sanka R."/>
            <person name="Torralba M."/>
            <person name="Gillis M."/>
            <person name="Haft D.H."/>
            <person name="Methe B."/>
            <person name="Sutton G."/>
            <person name="Nelson K.E."/>
        </authorList>
    </citation>
    <scope>NUCLEOTIDE SEQUENCE [LARGE SCALE GENOMIC DNA]</scope>
    <source>
        <strain evidence="5 6">DNF00011</strain>
    </source>
</reference>
<comment type="caution">
    <text evidence="5">The sequence shown here is derived from an EMBL/GenBank/DDBJ whole genome shotgun (WGS) entry which is preliminary data.</text>
</comment>
<evidence type="ECO:0000313" key="5">
    <source>
        <dbReference type="EMBL" id="KGF20856.1"/>
    </source>
</evidence>
<dbReference type="Pfam" id="PF00005">
    <property type="entry name" value="ABC_tran"/>
    <property type="match status" value="2"/>
</dbReference>
<dbReference type="Proteomes" id="UP000053528">
    <property type="component" value="Unassembled WGS sequence"/>
</dbReference>
<evidence type="ECO:0000313" key="6">
    <source>
        <dbReference type="Proteomes" id="UP000053528"/>
    </source>
</evidence>
<keyword evidence="2" id="KW-0547">Nucleotide-binding</keyword>
<proteinExistence type="predicted"/>
<dbReference type="SMART" id="SM00382">
    <property type="entry name" value="AAA"/>
    <property type="match status" value="2"/>
</dbReference>
<dbReference type="PANTHER" id="PTHR19211">
    <property type="entry name" value="ATP-BINDING TRANSPORT PROTEIN-RELATED"/>
    <property type="match status" value="1"/>
</dbReference>
<dbReference type="SUPFAM" id="SSF52540">
    <property type="entry name" value="P-loop containing nucleoside triphosphate hydrolases"/>
    <property type="match status" value="2"/>
</dbReference>
<dbReference type="InterPro" id="IPR027417">
    <property type="entry name" value="P-loop_NTPase"/>
</dbReference>
<name>A0A095YFI0_9MICC</name>
<protein>
    <submittedName>
        <fullName evidence="5">ABC transporter ATP-binding protein</fullName>
    </submittedName>
</protein>
<feature type="domain" description="ABC transporter" evidence="4">
    <location>
        <begin position="4"/>
        <end position="259"/>
    </location>
</feature>
<dbReference type="GO" id="GO:0005524">
    <property type="term" value="F:ATP binding"/>
    <property type="evidence" value="ECO:0007669"/>
    <property type="project" value="UniProtKB-KW"/>
</dbReference>
<dbReference type="CDD" id="cd03221">
    <property type="entry name" value="ABCF_EF-3"/>
    <property type="match status" value="1"/>
</dbReference>
<dbReference type="RefSeq" id="WP_035755240.1">
    <property type="nucleotide sequence ID" value="NZ_JRNH01000011.1"/>
</dbReference>
<keyword evidence="3 5" id="KW-0067">ATP-binding</keyword>
<accession>A0A095YFI0</accession>
<evidence type="ECO:0000256" key="2">
    <source>
        <dbReference type="ARBA" id="ARBA00022741"/>
    </source>
</evidence>
<evidence type="ECO:0000259" key="4">
    <source>
        <dbReference type="PROSITE" id="PS50893"/>
    </source>
</evidence>